<proteinExistence type="predicted"/>
<dbReference type="Pfam" id="PF02082">
    <property type="entry name" value="Rrf2"/>
    <property type="match status" value="1"/>
</dbReference>
<name>A0A0H3FYF4_ZYMMA</name>
<dbReference type="NCBIfam" id="TIGR02944">
    <property type="entry name" value="suf_reg_Xantho"/>
    <property type="match status" value="1"/>
</dbReference>
<dbReference type="InterPro" id="IPR036390">
    <property type="entry name" value="WH_DNA-bd_sf"/>
</dbReference>
<dbReference type="HOGENOM" id="CLU_107144_1_2_5"/>
<reference evidence="1 2" key="1">
    <citation type="journal article" date="2011" name="J. Bacteriol.">
        <title>Genome sequence of the ethanol-producing Zymomonas mobilis subsp. mobilis lectotype strain ATCC 10988.</title>
        <authorList>
            <person name="Pappas K.M."/>
            <person name="Kouvelis V.N."/>
            <person name="Saunders E."/>
            <person name="Brettin T.S."/>
            <person name="Bruce D."/>
            <person name="Detter C."/>
            <person name="Balakireva M."/>
            <person name="Han C.S."/>
            <person name="Savvakis G."/>
            <person name="Kyrpides N.C."/>
            <person name="Typas M.A."/>
        </authorList>
    </citation>
    <scope>NUCLEOTIDE SEQUENCE [LARGE SCALE GENOMIC DNA]</scope>
    <source>
        <strain evidence="2">ATCC 10988 / DSM 424 / CCUG 17860 / LMG 404 / NCIMB 8938 / NRRL B-806 / ZM1</strain>
    </source>
</reference>
<dbReference type="GO" id="GO:0005829">
    <property type="term" value="C:cytosol"/>
    <property type="evidence" value="ECO:0007669"/>
    <property type="project" value="TreeGrafter"/>
</dbReference>
<dbReference type="InterPro" id="IPR000944">
    <property type="entry name" value="Tscrpt_reg_Rrf2"/>
</dbReference>
<dbReference type="InterPro" id="IPR014290">
    <property type="entry name" value="SUF_FeS_clus_asmbl_reg"/>
</dbReference>
<dbReference type="SUPFAM" id="SSF46785">
    <property type="entry name" value="Winged helix' DNA-binding domain"/>
    <property type="match status" value="1"/>
</dbReference>
<sequence>MRLSNLTDYAVVVLRQVVHHGAGAKCLTTLTMAEKTGLPLPTVQKLMGRLAAAHLLTSLRGMGGGFTLARPAEEITLADVVEAIEGPIAMSSCDNKESLCKFSAECGMRPRWPEVNRTVKNALESISLKSLAGAS</sequence>
<dbReference type="GO" id="GO:0003700">
    <property type="term" value="F:DNA-binding transcription factor activity"/>
    <property type="evidence" value="ECO:0007669"/>
    <property type="project" value="TreeGrafter"/>
</dbReference>
<dbReference type="Proteomes" id="UP000001494">
    <property type="component" value="Chromosome"/>
</dbReference>
<dbReference type="PANTHER" id="PTHR33221">
    <property type="entry name" value="WINGED HELIX-TURN-HELIX TRANSCRIPTIONAL REGULATOR, RRF2 FAMILY"/>
    <property type="match status" value="1"/>
</dbReference>
<dbReference type="SMR" id="A0A0H3FYF4"/>
<dbReference type="Gene3D" id="1.10.10.10">
    <property type="entry name" value="Winged helix-like DNA-binding domain superfamily/Winged helix DNA-binding domain"/>
    <property type="match status" value="1"/>
</dbReference>
<dbReference type="InterPro" id="IPR036388">
    <property type="entry name" value="WH-like_DNA-bd_sf"/>
</dbReference>
<gene>
    <name evidence="1" type="ordered locus">Zmob_0957</name>
</gene>
<dbReference type="RefSeq" id="WP_011240337.1">
    <property type="nucleotide sequence ID" value="NC_017262.1"/>
</dbReference>
<accession>A0A0H3FYF4</accession>
<dbReference type="PROSITE" id="PS51197">
    <property type="entry name" value="HTH_RRF2_2"/>
    <property type="match status" value="1"/>
</dbReference>
<evidence type="ECO:0000313" key="1">
    <source>
        <dbReference type="EMBL" id="AEH62792.1"/>
    </source>
</evidence>
<dbReference type="AlphaFoldDB" id="A0A0H3FYF4"/>
<organism evidence="1 2">
    <name type="scientific">Zymomonas mobilis subsp. mobilis (strain ATCC 10988 / DSM 424 / LMG 404 / NCIMB 8938 / NRRL B-806 / ZM1)</name>
    <dbReference type="NCBI Taxonomy" id="555217"/>
    <lineage>
        <taxon>Bacteria</taxon>
        <taxon>Pseudomonadati</taxon>
        <taxon>Pseudomonadota</taxon>
        <taxon>Alphaproteobacteria</taxon>
        <taxon>Sphingomonadales</taxon>
        <taxon>Zymomonadaceae</taxon>
        <taxon>Zymomonas</taxon>
    </lineage>
</organism>
<evidence type="ECO:0000313" key="2">
    <source>
        <dbReference type="Proteomes" id="UP000001494"/>
    </source>
</evidence>
<dbReference type="eggNOG" id="COG1959">
    <property type="taxonomic scope" value="Bacteria"/>
</dbReference>
<dbReference type="EMBL" id="CP002850">
    <property type="protein sequence ID" value="AEH62792.1"/>
    <property type="molecule type" value="Genomic_DNA"/>
</dbReference>
<protein>
    <submittedName>
        <fullName evidence="1">Transcriptional regulator, BadM/Rrf2 family</fullName>
    </submittedName>
</protein>
<dbReference type="KEGG" id="zmm:Zmob_0957"/>
<dbReference type="PANTHER" id="PTHR33221:SF2">
    <property type="entry name" value="TRANSCRIPTIONAL REGULATOR"/>
    <property type="match status" value="1"/>
</dbReference>
<dbReference type="NCBIfam" id="TIGR00738">
    <property type="entry name" value="rrf2_super"/>
    <property type="match status" value="1"/>
</dbReference>
<dbReference type="GeneID" id="79904379"/>
<dbReference type="OrthoDB" id="9808360at2"/>